<dbReference type="GO" id="GO:0005874">
    <property type="term" value="C:microtubule"/>
    <property type="evidence" value="ECO:0007669"/>
    <property type="project" value="InterPro"/>
</dbReference>
<dbReference type="EMBL" id="FR799612">
    <property type="protein sequence ID" value="CBZ34749.1"/>
    <property type="molecule type" value="Genomic_DNA"/>
</dbReference>
<gene>
    <name evidence="9" type="ORF">CGC20_26665</name>
    <name evidence="8" type="ORF">CGC21_8655</name>
    <name evidence="7" type="ORF">LDBPK_251190</name>
    <name evidence="5" type="ORF">LdCL_250017500</name>
    <name evidence="6" type="ORF">LDHU3_25.1520</name>
</gene>
<organism evidence="5 11">
    <name type="scientific">Leishmania donovani</name>
    <dbReference type="NCBI Taxonomy" id="5661"/>
    <lineage>
        <taxon>Eukaryota</taxon>
        <taxon>Discoba</taxon>
        <taxon>Euglenozoa</taxon>
        <taxon>Kinetoplastea</taxon>
        <taxon>Metakinetoplastina</taxon>
        <taxon>Trypanosomatida</taxon>
        <taxon>Trypanosomatidae</taxon>
        <taxon>Leishmaniinae</taxon>
        <taxon>Leishmania</taxon>
    </lineage>
</organism>
<reference evidence="5 11" key="4">
    <citation type="journal article" date="2018" name="Sci. Rep.">
        <title>A complete Leishmania donovani reference genome identifies novel genetic variations associated with virulence.</title>
        <authorList>
            <person name="Lypaczewski P."/>
            <person name="Hoshizaki J."/>
            <person name="Zhang W.-W."/>
            <person name="McCall L.-I."/>
            <person name="Torcivia-Rodriguez J."/>
            <person name="Simonyan V."/>
            <person name="Kaur A."/>
            <person name="Dewar K."/>
            <person name="Matlashewski G."/>
        </authorList>
    </citation>
    <scope>NUCLEOTIDE SEQUENCE [LARGE SCALE GENOMIC DNA]</scope>
    <source>
        <strain evidence="5 11">LdCL</strain>
    </source>
</reference>
<feature type="site" description="Crucial for catalytic activity" evidence="3">
    <location>
        <position position="74"/>
    </location>
</feature>
<dbReference type="CDD" id="cd04301">
    <property type="entry name" value="NAT_SF"/>
    <property type="match status" value="1"/>
</dbReference>
<comment type="catalytic activity">
    <reaction evidence="3">
        <text>L-lysyl-[alpha-tubulin] + acetyl-CoA = N(6)-acetyl-L-lysyl-[alpha-tubulin] + CoA + H(+)</text>
        <dbReference type="Rhea" id="RHEA:15277"/>
        <dbReference type="Rhea" id="RHEA-COMP:11278"/>
        <dbReference type="Rhea" id="RHEA-COMP:11279"/>
        <dbReference type="ChEBI" id="CHEBI:15378"/>
        <dbReference type="ChEBI" id="CHEBI:29969"/>
        <dbReference type="ChEBI" id="CHEBI:57287"/>
        <dbReference type="ChEBI" id="CHEBI:57288"/>
        <dbReference type="ChEBI" id="CHEBI:61930"/>
        <dbReference type="EC" id="2.3.1.108"/>
    </reaction>
</comment>
<feature type="binding site" evidence="3">
    <location>
        <begin position="172"/>
        <end position="181"/>
    </location>
    <ligand>
        <name>acetyl-CoA</name>
        <dbReference type="ChEBI" id="CHEBI:57288"/>
    </ligand>
</feature>
<dbReference type="VEuPathDB" id="TriTrypDB:LdBPK_251190.1"/>
<evidence type="ECO:0000256" key="1">
    <source>
        <dbReference type="ARBA" id="ARBA00022679"/>
    </source>
</evidence>
<dbReference type="SUPFAM" id="SSF55729">
    <property type="entry name" value="Acyl-CoA N-acyltransferases (Nat)"/>
    <property type="match status" value="1"/>
</dbReference>
<dbReference type="VEuPathDB" id="TriTrypDB:LdCL_250017500"/>
<dbReference type="Proteomes" id="UP000274082">
    <property type="component" value="Chromosome 25"/>
</dbReference>
<dbReference type="Pfam" id="PF05301">
    <property type="entry name" value="Acetyltransf_16"/>
    <property type="match status" value="1"/>
</dbReference>
<evidence type="ECO:0000313" key="8">
    <source>
        <dbReference type="EMBL" id="TPP40733.1"/>
    </source>
</evidence>
<dbReference type="VEuPathDB" id="TriTrypDB:LDHU3_25.1520"/>
<dbReference type="RefSeq" id="XP_003861449.1">
    <property type="nucleotide sequence ID" value="XM_003861401.1"/>
</dbReference>
<accession>A0A3Q8IBQ9</accession>
<evidence type="ECO:0000256" key="3">
    <source>
        <dbReference type="HAMAP-Rule" id="MF_03130"/>
    </source>
</evidence>
<dbReference type="GO" id="GO:0019799">
    <property type="term" value="F:tubulin N-acetyltransferase activity"/>
    <property type="evidence" value="ECO:0007669"/>
    <property type="project" value="UniProtKB-UniRule"/>
</dbReference>
<accession>E9BHM3</accession>
<evidence type="ECO:0000313" key="5">
    <source>
        <dbReference type="EMBL" id="AYU79453.1"/>
    </source>
</evidence>
<dbReference type="Proteomes" id="UP000318447">
    <property type="component" value="Unassembled WGS sequence"/>
</dbReference>
<feature type="domain" description="N-acetyltransferase" evidence="4">
    <location>
        <begin position="21"/>
        <end position="202"/>
    </location>
</feature>
<evidence type="ECO:0000313" key="6">
    <source>
        <dbReference type="EMBL" id="CAC5430695.1"/>
    </source>
</evidence>
<dbReference type="EMBL" id="CP029524">
    <property type="protein sequence ID" value="AYU79453.1"/>
    <property type="molecule type" value="Genomic_DNA"/>
</dbReference>
<reference evidence="12" key="5">
    <citation type="submission" date="2019-02" db="EMBL/GenBank/DDBJ databases">
        <title>FDA dAtabase for Regulatory Grade micrObial Sequences (FDA-ARGOS): Supporting development and validation of Infectious Disease Dx tests.</title>
        <authorList>
            <person name="Duncan R."/>
            <person name="Fisher C."/>
            <person name="Tallon L."/>
            <person name="Sadzewicz L."/>
            <person name="Sengamalay N."/>
            <person name="Ott S."/>
            <person name="Godinez A."/>
            <person name="Nagaraj S."/>
            <person name="Vavikolanu K."/>
            <person name="Nadendla S."/>
            <person name="Aluvathingal J."/>
            <person name="Sichtig H."/>
        </authorList>
    </citation>
    <scope>NUCLEOTIDE SEQUENCE [LARGE SCALE GENOMIC DNA]</scope>
    <source>
        <strain evidence="12">FDAARGOS_361</strain>
    </source>
</reference>
<reference evidence="7 10" key="1">
    <citation type="journal article" date="2011" name="Genome Res.">
        <title>Whole genome sequencing of multiple Leishmania donovani clinical isolates provides insights into population structure and mechanisms of drug resistance.</title>
        <authorList>
            <person name="Downing T."/>
            <person name="Imamura H."/>
            <person name="Decuypere S."/>
            <person name="Clark T.G."/>
            <person name="Coombs G.H."/>
            <person name="Cotton J.A."/>
            <person name="Hilley J.D."/>
            <person name="de Doncker S."/>
            <person name="Maes I."/>
            <person name="Mottram J.C."/>
            <person name="Quail M.A."/>
            <person name="Rijal S."/>
            <person name="Sanders M."/>
            <person name="Schonian G."/>
            <person name="Stark O."/>
            <person name="Sundar S."/>
            <person name="Vanaerschot M."/>
            <person name="Hertz-Fowler C."/>
            <person name="Dujardin J.C."/>
            <person name="Berriman M."/>
        </authorList>
    </citation>
    <scope>NUCLEOTIDE SEQUENCE [LARGE SCALE GENOMIC DNA]</scope>
    <source>
        <strain evidence="7 10">BPK282A1</strain>
    </source>
</reference>
<evidence type="ECO:0000256" key="2">
    <source>
        <dbReference type="ARBA" id="ARBA00023315"/>
    </source>
</evidence>
<dbReference type="EMBL" id="LR812645">
    <property type="protein sequence ID" value="CAC5430695.1"/>
    <property type="molecule type" value="Genomic_DNA"/>
</dbReference>
<dbReference type="HAMAP" id="MF_03130">
    <property type="entry name" value="mec17"/>
    <property type="match status" value="1"/>
</dbReference>
<keyword evidence="1 3" id="KW-0808">Transferase</keyword>
<dbReference type="OrthoDB" id="447510at2759"/>
<evidence type="ECO:0000259" key="4">
    <source>
        <dbReference type="PROSITE" id="PS51730"/>
    </source>
</evidence>
<keyword evidence="2 3" id="KW-0012">Acyltransferase</keyword>
<dbReference type="EMBL" id="RHLC01000018">
    <property type="protein sequence ID" value="TPP40733.1"/>
    <property type="molecule type" value="Genomic_DNA"/>
</dbReference>
<dbReference type="PANTHER" id="PTHR12327">
    <property type="entry name" value="ALPHA-TUBULIN N-ACETYLTRANSFERASE 1"/>
    <property type="match status" value="1"/>
</dbReference>
<proteinExistence type="inferred from homology"/>
<dbReference type="Proteomes" id="UP000318821">
    <property type="component" value="Unassembled WGS sequence"/>
</dbReference>
<comment type="similarity">
    <text evidence="3">Belongs to the acetyltransferase ATAT1 family.</text>
</comment>
<reference evidence="10" key="3">
    <citation type="submission" date="2011-02" db="EMBL/GenBank/DDBJ databases">
        <title>Whole genome sequencing of Leishmania donovani clinical lines reveals dynamic variation related to drug resistance.</title>
        <authorList>
            <person name="Downing T."/>
            <person name="Imamura H."/>
            <person name="Sanders M."/>
            <person name="Decuypere S."/>
            <person name="Hertz-Fowler C."/>
            <person name="Clark T.G."/>
            <person name="Rijal S."/>
            <person name="Sundar S."/>
            <person name="Quail M.A."/>
            <person name="De Doncker S."/>
            <person name="Maes I."/>
            <person name="Vanaerschot M."/>
            <person name="Stark O."/>
            <person name="Schonian G."/>
            <person name="Dujardin J.C."/>
            <person name="Berriman M."/>
        </authorList>
    </citation>
    <scope>NUCLEOTIDE SEQUENCE [LARGE SCALE GENOMIC DNA]</scope>
    <source>
        <strain evidence="10">BPK282A1</strain>
    </source>
</reference>
<dbReference type="KEGG" id="ldo:LDBPK_251190"/>
<dbReference type="GeneID" id="13388695"/>
<dbReference type="InterPro" id="IPR016181">
    <property type="entry name" value="Acyl_CoA_acyltransferase"/>
</dbReference>
<evidence type="ECO:0000313" key="11">
    <source>
        <dbReference type="Proteomes" id="UP000274082"/>
    </source>
</evidence>
<dbReference type="Gene3D" id="3.40.630.30">
    <property type="match status" value="1"/>
</dbReference>
<dbReference type="SMR" id="A0A3Q8IBQ9"/>
<dbReference type="Proteomes" id="UP000601710">
    <property type="component" value="Chromosome 25"/>
</dbReference>
<feature type="binding site" evidence="3">
    <location>
        <begin position="135"/>
        <end position="148"/>
    </location>
    <ligand>
        <name>acetyl-CoA</name>
        <dbReference type="ChEBI" id="CHEBI:57288"/>
    </ligand>
</feature>
<reference evidence="7" key="2">
    <citation type="submission" date="2011-01" db="EMBL/GenBank/DDBJ databases">
        <authorList>
            <person name="Zhao B.P."/>
            <person name="Ren Z.A."/>
            <person name="Li C.D."/>
        </authorList>
    </citation>
    <scope>NUCLEOTIDE SEQUENCE</scope>
    <source>
        <strain evidence="7">BPK282A1</strain>
    </source>
</reference>
<keyword evidence="8" id="KW-0675">Receptor</keyword>
<reference evidence="13" key="6">
    <citation type="submission" date="2019-02" db="EMBL/GenBank/DDBJ databases">
        <title>FDA dAtabase for Regulatory Grade micrObial Sequences (FDA-ARGOS): Supporting development and validation of Infectious Disease Dx tests.</title>
        <authorList>
            <person name="Duncan R."/>
            <person name="Fisher C."/>
            <person name="Tallon L."/>
            <person name="Sadzewicz L."/>
            <person name="Sengamalay N."/>
            <person name="Ott S."/>
            <person name="Godinez A."/>
            <person name="Nagaraj S."/>
            <person name="Vavikolanu K."/>
            <person name="Vyas G."/>
            <person name="Nadendla S."/>
            <person name="Aluvathingal J."/>
            <person name="Sichtig H."/>
        </authorList>
    </citation>
    <scope>NUCLEOTIDE SEQUENCE [LARGE SCALE GENOMIC DNA]</scope>
    <source>
        <strain evidence="13">FDAARGOS_360</strain>
    </source>
</reference>
<name>A0A3Q8IBQ9_LEIDO</name>
<evidence type="ECO:0000313" key="10">
    <source>
        <dbReference type="Proteomes" id="UP000008980"/>
    </source>
</evidence>
<dbReference type="FunFam" id="3.40.630.30:FF:000166">
    <property type="entry name" value="Alpha-tubulin N-acetyltransferase"/>
    <property type="match status" value="1"/>
</dbReference>
<evidence type="ECO:0000313" key="9">
    <source>
        <dbReference type="EMBL" id="TPP48914.1"/>
    </source>
</evidence>
<protein>
    <recommendedName>
        <fullName evidence="3">Alpha-tubulin N-acetyltransferase</fullName>
        <shortName evidence="3">Alpha-TAT</shortName>
        <shortName evidence="3">TAT</shortName>
        <ecNumber evidence="3">2.3.1.108</ecNumber>
    </recommendedName>
    <alternativeName>
        <fullName evidence="3">Acetyltransferase mec-17 homolog</fullName>
    </alternativeName>
</protein>
<dbReference type="InterPro" id="IPR038746">
    <property type="entry name" value="Atat"/>
</dbReference>
<evidence type="ECO:0000313" key="7">
    <source>
        <dbReference type="EMBL" id="CBZ34749.1"/>
    </source>
</evidence>
<keyword evidence="11" id="KW-1185">Reference proteome</keyword>
<dbReference type="OMA" id="LCCTIDI"/>
<dbReference type="AlphaFoldDB" id="A0A3Q8IBQ9"/>
<dbReference type="GO" id="GO:0070507">
    <property type="term" value="P:regulation of microtubule cytoskeleton organization"/>
    <property type="evidence" value="ECO:0007669"/>
    <property type="project" value="UniProtKB-UniRule"/>
</dbReference>
<reference evidence="6" key="8">
    <citation type="submission" date="2020-06" db="EMBL/GenBank/DDBJ databases">
        <authorList>
            <person name="Camacho E."/>
            <person name="Gonzalez-de la Fuente S."/>
            <person name="Rastrojo A."/>
            <person name="Peiro-Pastor R."/>
            <person name="Solana JC."/>
            <person name="Tabera L."/>
            <person name="Gamarro F."/>
            <person name="Carrasco-Ramiro F."/>
            <person name="Requena JM."/>
            <person name="Aguado B."/>
        </authorList>
    </citation>
    <scope>NUCLEOTIDE SEQUENCE</scope>
</reference>
<dbReference type="Proteomes" id="UP000008980">
    <property type="component" value="Chromosome 25"/>
</dbReference>
<reference evidence="8" key="7">
    <citation type="submission" date="2019-02" db="EMBL/GenBank/DDBJ databases">
        <title>FDA dAtabase for Regulatory Grade micrObial Sequences (FDA-ARGOS): Supporting development and validation of Infectious Disease Dx tests.</title>
        <authorList>
            <person name="Duncan R."/>
            <person name="Fisher C."/>
            <person name="Tallon L.J."/>
            <person name="Sadzewicz L."/>
            <person name="Sengamalay N."/>
            <person name="Ott S."/>
            <person name="Godinez A."/>
            <person name="Nagaraj S."/>
            <person name="Nadendla S."/>
            <person name="Sichtig H."/>
        </authorList>
    </citation>
    <scope>NUCLEOTIDE SEQUENCE</scope>
    <source>
        <strain evidence="9">FDAARGOS_360</strain>
        <strain evidence="8">FDAARGOS_361</strain>
    </source>
</reference>
<sequence>MRRRPAQLTATKLADEEVPELTLVPDGVSRWTGADLDALRNAARRGGAEAAQQDLERKLCRTIDILGARSQQAQEINTVLTSVARLRENSTFRLYLLTQNHRGVGILKVGVKKLFVTHPVTCGLVEVDPLCVLDFYVDESCQRQGYGKTLYSHMLKAEHVSRPEVLAIDRPSNKLLGFLRKHYGLAAYTPQVNNFVVFHSFFDHTTVSERGKLLRAPSPARALPFSSSTNATAAIGGAKAKNWAPG</sequence>
<evidence type="ECO:0000313" key="13">
    <source>
        <dbReference type="Proteomes" id="UP000318821"/>
    </source>
</evidence>
<comment type="function">
    <text evidence="3">Specifically acetylates 'Lys-40' in alpha-tubulin on the lumenal side of microtubules. Promotes microtubule destabilization and accelerates microtubule dynamics; this activity may be independent of acetylation activity. Acetylates alpha-tubulin with a slow enzymatic rate, due to a catalytic site that is not optimized for acetyl transfer. Enters the microtubule through each end and diffuses quickly throughout the lumen of microtubules. Acetylates only long/old microtubules because of its slow acetylation rate since it does not have time to act on dynamically unstable microtubules before the enzyme is released.</text>
</comment>
<dbReference type="EC" id="2.3.1.108" evidence="3"/>
<dbReference type="PROSITE" id="PS51730">
    <property type="entry name" value="GNAT_ATAT"/>
    <property type="match status" value="1"/>
</dbReference>
<evidence type="ECO:0000313" key="12">
    <source>
        <dbReference type="Proteomes" id="UP000318447"/>
    </source>
</evidence>
<dbReference type="PANTHER" id="PTHR12327:SF0">
    <property type="entry name" value="ALPHA-TUBULIN N-ACETYLTRANSFERASE 1"/>
    <property type="match status" value="1"/>
</dbReference>
<dbReference type="InterPro" id="IPR007965">
    <property type="entry name" value="GNAT_ATAT"/>
</dbReference>
<dbReference type="EMBL" id="RHLD01000022">
    <property type="protein sequence ID" value="TPP48914.1"/>
    <property type="molecule type" value="Genomic_DNA"/>
</dbReference>